<reference evidence="7 8" key="1">
    <citation type="submission" date="2019-09" db="EMBL/GenBank/DDBJ databases">
        <title>NBRP : Genome information of microbial organism related human and environment.</title>
        <authorList>
            <person name="Hattori M."/>
            <person name="Oshima K."/>
            <person name="Inaba H."/>
            <person name="Suda W."/>
            <person name="Sakamoto M."/>
            <person name="Iino T."/>
            <person name="Kitahara M."/>
            <person name="Oshida Y."/>
            <person name="Iida T."/>
            <person name="Kudo T."/>
            <person name="Itoh T."/>
            <person name="Ohkuma M."/>
        </authorList>
    </citation>
    <scope>NUCLEOTIDE SEQUENCE [LARGE SCALE GENOMIC DNA]</scope>
    <source>
        <strain evidence="7 8">Hi-2</strain>
    </source>
</reference>
<protein>
    <recommendedName>
        <fullName evidence="6">SPOR domain-containing protein</fullName>
    </recommendedName>
</protein>
<dbReference type="PROSITE" id="PS51724">
    <property type="entry name" value="SPOR"/>
    <property type="match status" value="1"/>
</dbReference>
<dbReference type="PROSITE" id="PS50005">
    <property type="entry name" value="TPR"/>
    <property type="match status" value="2"/>
</dbReference>
<organism evidence="7 8">
    <name type="scientific">Iodidimonas gelatinilytica</name>
    <dbReference type="NCBI Taxonomy" id="1236966"/>
    <lineage>
        <taxon>Bacteria</taxon>
        <taxon>Pseudomonadati</taxon>
        <taxon>Pseudomonadota</taxon>
        <taxon>Alphaproteobacteria</taxon>
        <taxon>Iodidimonadales</taxon>
        <taxon>Iodidimonadaceae</taxon>
        <taxon>Iodidimonas</taxon>
    </lineage>
</organism>
<evidence type="ECO:0000256" key="2">
    <source>
        <dbReference type="ARBA" id="ARBA00022803"/>
    </source>
</evidence>
<feature type="repeat" description="TPR" evidence="3">
    <location>
        <begin position="40"/>
        <end position="73"/>
    </location>
</feature>
<dbReference type="SUPFAM" id="SSF110997">
    <property type="entry name" value="Sporulation related repeat"/>
    <property type="match status" value="1"/>
</dbReference>
<dbReference type="Gene3D" id="1.25.40.10">
    <property type="entry name" value="Tetratricopeptide repeat domain"/>
    <property type="match status" value="1"/>
</dbReference>
<name>A0A5A7MPN6_9PROT</name>
<feature type="domain" description="SPOR" evidence="6">
    <location>
        <begin position="380"/>
        <end position="465"/>
    </location>
</feature>
<dbReference type="SMART" id="SM00028">
    <property type="entry name" value="TPR"/>
    <property type="match status" value="3"/>
</dbReference>
<dbReference type="Pfam" id="PF05036">
    <property type="entry name" value="SPOR"/>
    <property type="match status" value="1"/>
</dbReference>
<sequence>MPVKLAPIACFSALLVLSACATQPEAPDRGRSAGVTDMDAVRLKRLGKKFQEAGEWQTSMQFYSQAVQEDPKDPDIHAAIGRNFFEMRARDAARQSLERALALDPYHDEALITLAALSIGDHAPQKTLELLDRLHKKGRGTAQSYNLAAVVHDLMGQPLMARKAYAEGLVRSPDNPDIMSNMALSLAISGEFDAAKDILGSLSERASAANKNEGRASSNAAQENLALVVAMEGNAEEAGLIASQVMSVGQVKVNQPFYDRLAYLAPQDRAQAVFLGQLPQQEDIVAEAIIAEDTEEEAKTADQDAAVMVAELADDLGTEETSSISSTNLEDMVTASDKVDQELVEQDRAGPEQMAETPIAPMPSVADESAKKTTDEESGDEQIPSYHLQLGSFSSEARLQRGWESVKSLEALSSFAPLFEQARSNGGEDIWRLLVGPVSGYSAGRNICDALQKAKAACVVLPEKSDVKTLVFED</sequence>
<dbReference type="Gene3D" id="3.30.70.1070">
    <property type="entry name" value="Sporulation related repeat"/>
    <property type="match status" value="1"/>
</dbReference>
<dbReference type="RefSeq" id="WP_149999377.1">
    <property type="nucleotide sequence ID" value="NZ_BKCL01000001.1"/>
</dbReference>
<keyword evidence="5" id="KW-0732">Signal</keyword>
<dbReference type="InterPro" id="IPR036680">
    <property type="entry name" value="SPOR-like_sf"/>
</dbReference>
<dbReference type="Proteomes" id="UP000322084">
    <property type="component" value="Unassembled WGS sequence"/>
</dbReference>
<keyword evidence="1" id="KW-0677">Repeat</keyword>
<evidence type="ECO:0000313" key="7">
    <source>
        <dbReference type="EMBL" id="GEQ96779.1"/>
    </source>
</evidence>
<dbReference type="AlphaFoldDB" id="A0A5A7MPN6"/>
<evidence type="ECO:0000313" key="8">
    <source>
        <dbReference type="Proteomes" id="UP000322084"/>
    </source>
</evidence>
<dbReference type="GO" id="GO:0042834">
    <property type="term" value="F:peptidoglycan binding"/>
    <property type="evidence" value="ECO:0007669"/>
    <property type="project" value="InterPro"/>
</dbReference>
<proteinExistence type="predicted"/>
<evidence type="ECO:0000259" key="6">
    <source>
        <dbReference type="PROSITE" id="PS51724"/>
    </source>
</evidence>
<dbReference type="InterPro" id="IPR019734">
    <property type="entry name" value="TPR_rpt"/>
</dbReference>
<dbReference type="PANTHER" id="PTHR44186">
    <property type="match status" value="1"/>
</dbReference>
<keyword evidence="2 3" id="KW-0802">TPR repeat</keyword>
<feature type="signal peptide" evidence="5">
    <location>
        <begin position="1"/>
        <end position="21"/>
    </location>
</feature>
<feature type="repeat" description="TPR" evidence="3">
    <location>
        <begin position="74"/>
        <end position="107"/>
    </location>
</feature>
<evidence type="ECO:0000256" key="3">
    <source>
        <dbReference type="PROSITE-ProRule" id="PRU00339"/>
    </source>
</evidence>
<dbReference type="EMBL" id="BKCL01000001">
    <property type="protein sequence ID" value="GEQ96779.1"/>
    <property type="molecule type" value="Genomic_DNA"/>
</dbReference>
<dbReference type="SUPFAM" id="SSF48452">
    <property type="entry name" value="TPR-like"/>
    <property type="match status" value="1"/>
</dbReference>
<comment type="caution">
    <text evidence="7">The sequence shown here is derived from an EMBL/GenBank/DDBJ whole genome shotgun (WGS) entry which is preliminary data.</text>
</comment>
<evidence type="ECO:0000256" key="4">
    <source>
        <dbReference type="SAM" id="MobiDB-lite"/>
    </source>
</evidence>
<dbReference type="PROSITE" id="PS51257">
    <property type="entry name" value="PROKAR_LIPOPROTEIN"/>
    <property type="match status" value="1"/>
</dbReference>
<dbReference type="InterPro" id="IPR007730">
    <property type="entry name" value="SPOR-like_dom"/>
</dbReference>
<evidence type="ECO:0000256" key="5">
    <source>
        <dbReference type="SAM" id="SignalP"/>
    </source>
</evidence>
<gene>
    <name evidence="7" type="ORF">JCM17844_04160</name>
</gene>
<accession>A0A5A7MPN6</accession>
<feature type="chain" id="PRO_5023139843" description="SPOR domain-containing protein" evidence="5">
    <location>
        <begin position="22"/>
        <end position="474"/>
    </location>
</feature>
<evidence type="ECO:0000256" key="1">
    <source>
        <dbReference type="ARBA" id="ARBA00022737"/>
    </source>
</evidence>
<dbReference type="PANTHER" id="PTHR44186:SF1">
    <property type="entry name" value="BARDET-BIEDL SYNDROME 4 PROTEIN"/>
    <property type="match status" value="1"/>
</dbReference>
<dbReference type="InterPro" id="IPR011990">
    <property type="entry name" value="TPR-like_helical_dom_sf"/>
</dbReference>
<feature type="region of interest" description="Disordered" evidence="4">
    <location>
        <begin position="346"/>
        <end position="385"/>
    </location>
</feature>